<dbReference type="Gene3D" id="3.40.50.720">
    <property type="entry name" value="NAD(P)-binding Rossmann-like Domain"/>
    <property type="match status" value="1"/>
</dbReference>
<dbReference type="OrthoDB" id="358177at2"/>
<name>A0A1Y1RXK8_9SPIO</name>
<dbReference type="InterPro" id="IPR002347">
    <property type="entry name" value="SDR_fam"/>
</dbReference>
<dbReference type="STRING" id="1963862.B4O97_10210"/>
<dbReference type="Proteomes" id="UP000192343">
    <property type="component" value="Unassembled WGS sequence"/>
</dbReference>
<dbReference type="AlphaFoldDB" id="A0A1Y1RXK8"/>
<protein>
    <recommendedName>
        <fullName evidence="4">Short-chain dehydrogenase</fullName>
    </recommendedName>
</protein>
<proteinExistence type="inferred from homology"/>
<dbReference type="RefSeq" id="WP_083050572.1">
    <property type="nucleotide sequence ID" value="NZ_MWQY01000010.1"/>
</dbReference>
<dbReference type="InterPro" id="IPR036291">
    <property type="entry name" value="NAD(P)-bd_dom_sf"/>
</dbReference>
<dbReference type="CDD" id="cd05344">
    <property type="entry name" value="BKR_like_SDR_like"/>
    <property type="match status" value="1"/>
</dbReference>
<comment type="similarity">
    <text evidence="1">Belongs to the short-chain dehydrogenases/reductases (SDR) family.</text>
</comment>
<dbReference type="InterPro" id="IPR050259">
    <property type="entry name" value="SDR"/>
</dbReference>
<dbReference type="PRINTS" id="PR00081">
    <property type="entry name" value="GDHRDH"/>
</dbReference>
<keyword evidence="3" id="KW-1185">Reference proteome</keyword>
<evidence type="ECO:0008006" key="4">
    <source>
        <dbReference type="Google" id="ProtNLM"/>
    </source>
</evidence>
<organism evidence="2 3">
    <name type="scientific">Marispirochaeta aestuarii</name>
    <dbReference type="NCBI Taxonomy" id="1963862"/>
    <lineage>
        <taxon>Bacteria</taxon>
        <taxon>Pseudomonadati</taxon>
        <taxon>Spirochaetota</taxon>
        <taxon>Spirochaetia</taxon>
        <taxon>Spirochaetales</taxon>
        <taxon>Spirochaetaceae</taxon>
        <taxon>Marispirochaeta</taxon>
    </lineage>
</organism>
<evidence type="ECO:0000256" key="1">
    <source>
        <dbReference type="ARBA" id="ARBA00006484"/>
    </source>
</evidence>
<dbReference type="EMBL" id="MWQY01000010">
    <property type="protein sequence ID" value="ORC35101.1"/>
    <property type="molecule type" value="Genomic_DNA"/>
</dbReference>
<evidence type="ECO:0000313" key="2">
    <source>
        <dbReference type="EMBL" id="ORC35101.1"/>
    </source>
</evidence>
<comment type="caution">
    <text evidence="2">The sequence shown here is derived from an EMBL/GenBank/DDBJ whole genome shotgun (WGS) entry which is preliminary data.</text>
</comment>
<dbReference type="PANTHER" id="PTHR42879:SF6">
    <property type="entry name" value="NADPH-DEPENDENT REDUCTASE BACG"/>
    <property type="match status" value="1"/>
</dbReference>
<dbReference type="Pfam" id="PF13561">
    <property type="entry name" value="adh_short_C2"/>
    <property type="match status" value="1"/>
</dbReference>
<sequence>MDLGLKNKKALVTGASSGLGFAAASVLAKEGAELSIVSRSEERIQKAARSIVADSGAKVAALTADLRNAGDIEKLKETVGETDILVVSTGGPPGGSLDSFGPGEWKKQYEGLFESVLRLSSAFAPGMRRRGWGRMVYITSATILNPKLNMAFSNAIRAGIAGLAKSQALEWGKDGVTINCVAPGLFATDRLRELFEPMAREAGMELEEYLRKKGDALPVRRIGRPEEMGSLIAYLASELSGYMNGLVLPIDGGQHL</sequence>
<evidence type="ECO:0000313" key="3">
    <source>
        <dbReference type="Proteomes" id="UP000192343"/>
    </source>
</evidence>
<dbReference type="SUPFAM" id="SSF51735">
    <property type="entry name" value="NAD(P)-binding Rossmann-fold domains"/>
    <property type="match status" value="1"/>
</dbReference>
<gene>
    <name evidence="2" type="ORF">B4O97_10210</name>
</gene>
<accession>A0A1Y1RXK8</accession>
<reference evidence="2 3" key="1">
    <citation type="submission" date="2017-03" db="EMBL/GenBank/DDBJ databases">
        <title>Draft Genome sequence of Marispirochaeta sp. strain JC444.</title>
        <authorList>
            <person name="Shivani Y."/>
            <person name="Subhash Y."/>
            <person name="Sasikala C."/>
            <person name="Ramana C."/>
        </authorList>
    </citation>
    <scope>NUCLEOTIDE SEQUENCE [LARGE SCALE GENOMIC DNA]</scope>
    <source>
        <strain evidence="2 3">JC444</strain>
    </source>
</reference>
<dbReference type="PANTHER" id="PTHR42879">
    <property type="entry name" value="3-OXOACYL-(ACYL-CARRIER-PROTEIN) REDUCTASE"/>
    <property type="match status" value="1"/>
</dbReference>